<proteinExistence type="predicted"/>
<dbReference type="InterPro" id="IPR041667">
    <property type="entry name" value="Cupin_8"/>
</dbReference>
<name>A0A9P5XLH2_9AGAR</name>
<dbReference type="PANTHER" id="PTHR12461">
    <property type="entry name" value="HYPOXIA-INDUCIBLE FACTOR 1 ALPHA INHIBITOR-RELATED"/>
    <property type="match status" value="1"/>
</dbReference>
<keyword evidence="3" id="KW-1185">Reference proteome</keyword>
<dbReference type="SUPFAM" id="SSF51197">
    <property type="entry name" value="Clavaminate synthase-like"/>
    <property type="match status" value="1"/>
</dbReference>
<dbReference type="OrthoDB" id="424465at2759"/>
<evidence type="ECO:0000313" key="3">
    <source>
        <dbReference type="Proteomes" id="UP000807342"/>
    </source>
</evidence>
<sequence>MTQPQATKTLKRKLAKWISDEYRDLNGSHIEILDQPPTALEFSRLIHISRPVIIKGFEIPASQKWSNDYLAQEMGDRQISIAVTPTGRADAVTRGPDNKLFFIEPHVEQMTMGDLLAKLADQDSSSDIYYLQSQNGNLYSSDWFSQGYSPSEYEPLREDVPSEVPWCSEALDRSPDAVNLWIGDGRSATSIHNDPYENIYTVLKGEKRFTLLPPSDGWCLNEQLYPHARFVRPPLSKPFEIVPSQDMPPVRWTSIPDPSLPGALPADITPIQVRLRPGEALYLPAGWWHYVQQAKETTIAINWWYDMEMRGIHWAILNFMRNKEGLYVDDYEEQIEASVLTH</sequence>
<dbReference type="PROSITE" id="PS51184">
    <property type="entry name" value="JMJC"/>
    <property type="match status" value="1"/>
</dbReference>
<evidence type="ECO:0000259" key="1">
    <source>
        <dbReference type="PROSITE" id="PS51184"/>
    </source>
</evidence>
<feature type="domain" description="JmjC" evidence="1">
    <location>
        <begin position="138"/>
        <end position="320"/>
    </location>
</feature>
<accession>A0A9P5XLH2</accession>
<reference evidence="2" key="1">
    <citation type="submission" date="2020-11" db="EMBL/GenBank/DDBJ databases">
        <authorList>
            <consortium name="DOE Joint Genome Institute"/>
            <person name="Ahrendt S."/>
            <person name="Riley R."/>
            <person name="Andreopoulos W."/>
            <person name="Labutti K."/>
            <person name="Pangilinan J."/>
            <person name="Ruiz-Duenas F.J."/>
            <person name="Barrasa J.M."/>
            <person name="Sanchez-Garcia M."/>
            <person name="Camarero S."/>
            <person name="Miyauchi S."/>
            <person name="Serrano A."/>
            <person name="Linde D."/>
            <person name="Babiker R."/>
            <person name="Drula E."/>
            <person name="Ayuso-Fernandez I."/>
            <person name="Pacheco R."/>
            <person name="Padilla G."/>
            <person name="Ferreira P."/>
            <person name="Barriuso J."/>
            <person name="Kellner H."/>
            <person name="Castanera R."/>
            <person name="Alfaro M."/>
            <person name="Ramirez L."/>
            <person name="Pisabarro A.G."/>
            <person name="Kuo A."/>
            <person name="Tritt A."/>
            <person name="Lipzen A."/>
            <person name="He G."/>
            <person name="Yan M."/>
            <person name="Ng V."/>
            <person name="Cullen D."/>
            <person name="Martin F."/>
            <person name="Rosso M.-N."/>
            <person name="Henrissat B."/>
            <person name="Hibbett D."/>
            <person name="Martinez A.T."/>
            <person name="Grigoriev I.V."/>
        </authorList>
    </citation>
    <scope>NUCLEOTIDE SEQUENCE</scope>
    <source>
        <strain evidence="2">MF-IS2</strain>
    </source>
</reference>
<dbReference type="PANTHER" id="PTHR12461:SF99">
    <property type="entry name" value="BIFUNCTIONAL PEPTIDASE AND (3S)-LYSYL HYDROXYLASE JMJD7"/>
    <property type="match status" value="1"/>
</dbReference>
<dbReference type="Proteomes" id="UP000807342">
    <property type="component" value="Unassembled WGS sequence"/>
</dbReference>
<comment type="caution">
    <text evidence="2">The sequence shown here is derived from an EMBL/GenBank/DDBJ whole genome shotgun (WGS) entry which is preliminary data.</text>
</comment>
<dbReference type="EMBL" id="MU151081">
    <property type="protein sequence ID" value="KAF9451730.1"/>
    <property type="molecule type" value="Genomic_DNA"/>
</dbReference>
<evidence type="ECO:0000313" key="2">
    <source>
        <dbReference type="EMBL" id="KAF9451730.1"/>
    </source>
</evidence>
<dbReference type="Gene3D" id="2.60.120.10">
    <property type="entry name" value="Jelly Rolls"/>
    <property type="match status" value="1"/>
</dbReference>
<dbReference type="InterPro" id="IPR014710">
    <property type="entry name" value="RmlC-like_jellyroll"/>
</dbReference>
<dbReference type="InterPro" id="IPR003347">
    <property type="entry name" value="JmjC_dom"/>
</dbReference>
<dbReference type="AlphaFoldDB" id="A0A9P5XLH2"/>
<protein>
    <submittedName>
        <fullName evidence="2">Clavaminate synthase-like protein</fullName>
    </submittedName>
</protein>
<gene>
    <name evidence="2" type="ORF">P691DRAFT_772899</name>
</gene>
<dbReference type="SMART" id="SM00558">
    <property type="entry name" value="JmjC"/>
    <property type="match status" value="1"/>
</dbReference>
<organism evidence="2 3">
    <name type="scientific">Macrolepiota fuliginosa MF-IS2</name>
    <dbReference type="NCBI Taxonomy" id="1400762"/>
    <lineage>
        <taxon>Eukaryota</taxon>
        <taxon>Fungi</taxon>
        <taxon>Dikarya</taxon>
        <taxon>Basidiomycota</taxon>
        <taxon>Agaricomycotina</taxon>
        <taxon>Agaricomycetes</taxon>
        <taxon>Agaricomycetidae</taxon>
        <taxon>Agaricales</taxon>
        <taxon>Agaricineae</taxon>
        <taxon>Agaricaceae</taxon>
        <taxon>Macrolepiota</taxon>
    </lineage>
</organism>
<dbReference type="Pfam" id="PF13621">
    <property type="entry name" value="Cupin_8"/>
    <property type="match status" value="1"/>
</dbReference>